<dbReference type="STRING" id="1123062.SAMN02745775_104116"/>
<dbReference type="Proteomes" id="UP000199473">
    <property type="component" value="Unassembled WGS sequence"/>
</dbReference>
<proteinExistence type="predicted"/>
<protein>
    <submittedName>
        <fullName evidence="2">Uncharacterized ACR, COG1399</fullName>
    </submittedName>
</protein>
<organism evidence="2 3">
    <name type="scientific">Falsiroseomonas stagni DSM 19981</name>
    <dbReference type="NCBI Taxonomy" id="1123062"/>
    <lineage>
        <taxon>Bacteria</taxon>
        <taxon>Pseudomonadati</taxon>
        <taxon>Pseudomonadota</taxon>
        <taxon>Alphaproteobacteria</taxon>
        <taxon>Acetobacterales</taxon>
        <taxon>Roseomonadaceae</taxon>
        <taxon>Falsiroseomonas</taxon>
    </lineage>
</organism>
<feature type="compositionally biased region" description="Acidic residues" evidence="1">
    <location>
        <begin position="99"/>
        <end position="110"/>
    </location>
</feature>
<gene>
    <name evidence="2" type="ORF">SAMN02745775_104116</name>
</gene>
<evidence type="ECO:0000313" key="3">
    <source>
        <dbReference type="Proteomes" id="UP000199473"/>
    </source>
</evidence>
<feature type="region of interest" description="Disordered" evidence="1">
    <location>
        <begin position="131"/>
        <end position="182"/>
    </location>
</feature>
<dbReference type="EMBL" id="FOSQ01000004">
    <property type="protein sequence ID" value="SFK59186.1"/>
    <property type="molecule type" value="Genomic_DNA"/>
</dbReference>
<reference evidence="2 3" key="1">
    <citation type="submission" date="2016-10" db="EMBL/GenBank/DDBJ databases">
        <authorList>
            <person name="de Groot N.N."/>
        </authorList>
    </citation>
    <scope>NUCLEOTIDE SEQUENCE [LARGE SCALE GENOMIC DNA]</scope>
    <source>
        <strain evidence="2 3">DSM 19981</strain>
    </source>
</reference>
<dbReference type="OrthoDB" id="8443793at2"/>
<dbReference type="Pfam" id="PF02620">
    <property type="entry name" value="YceD"/>
    <property type="match status" value="1"/>
</dbReference>
<dbReference type="AlphaFoldDB" id="A0A1I4AU67"/>
<feature type="region of interest" description="Disordered" evidence="1">
    <location>
        <begin position="91"/>
        <end position="111"/>
    </location>
</feature>
<dbReference type="RefSeq" id="WP_092960081.1">
    <property type="nucleotide sequence ID" value="NZ_FOSQ01000004.1"/>
</dbReference>
<feature type="compositionally biased region" description="Low complexity" evidence="1">
    <location>
        <begin position="152"/>
        <end position="163"/>
    </location>
</feature>
<evidence type="ECO:0000256" key="1">
    <source>
        <dbReference type="SAM" id="MobiDB-lite"/>
    </source>
</evidence>
<keyword evidence="3" id="KW-1185">Reference proteome</keyword>
<name>A0A1I4AU67_9PROT</name>
<sequence>MTVAPEFPRPYRLGNEPKTLELVATPAECAALARRFAIPGIGSFKAALTLTAENGGTVRARGRIRAAVTQECIVTLDPVDQRVDTAVDLRILPDGVPPTDDDPDSPDEIESAGGFIDLGEAMAEQLALALDPYPRHPEATLPAELAASGLDAEAPAAQRAAEPLPGDSRPNPFAALARLKRE</sequence>
<dbReference type="InterPro" id="IPR003772">
    <property type="entry name" value="YceD"/>
</dbReference>
<accession>A0A1I4AU67</accession>
<evidence type="ECO:0000313" key="2">
    <source>
        <dbReference type="EMBL" id="SFK59186.1"/>
    </source>
</evidence>